<evidence type="ECO:0000313" key="1">
    <source>
        <dbReference type="EnsemblPlants" id="MELO3C030959.2.1"/>
    </source>
</evidence>
<dbReference type="AlphaFoldDB" id="A0A9I9EA98"/>
<name>A0A9I9EA98_CUCME</name>
<dbReference type="EnsemblPlants" id="MELO3C030959.2.1">
    <property type="protein sequence ID" value="MELO3C030959.2.1"/>
    <property type="gene ID" value="MELO3C030959.2"/>
</dbReference>
<protein>
    <submittedName>
        <fullName evidence="1">Uncharacterized protein</fullName>
    </submittedName>
</protein>
<organism evidence="1">
    <name type="scientific">Cucumis melo</name>
    <name type="common">Muskmelon</name>
    <dbReference type="NCBI Taxonomy" id="3656"/>
    <lineage>
        <taxon>Eukaryota</taxon>
        <taxon>Viridiplantae</taxon>
        <taxon>Streptophyta</taxon>
        <taxon>Embryophyta</taxon>
        <taxon>Tracheophyta</taxon>
        <taxon>Spermatophyta</taxon>
        <taxon>Magnoliopsida</taxon>
        <taxon>eudicotyledons</taxon>
        <taxon>Gunneridae</taxon>
        <taxon>Pentapetalae</taxon>
        <taxon>rosids</taxon>
        <taxon>fabids</taxon>
        <taxon>Cucurbitales</taxon>
        <taxon>Cucurbitaceae</taxon>
        <taxon>Benincaseae</taxon>
        <taxon>Cucumis</taxon>
    </lineage>
</organism>
<accession>A0A9I9EA98</accession>
<dbReference type="Gramene" id="MELO3C030959.2.1">
    <property type="protein sequence ID" value="MELO3C030959.2.1"/>
    <property type="gene ID" value="MELO3C030959.2"/>
</dbReference>
<proteinExistence type="predicted"/>
<reference evidence="1" key="1">
    <citation type="submission" date="2023-03" db="UniProtKB">
        <authorList>
            <consortium name="EnsemblPlants"/>
        </authorList>
    </citation>
    <scope>IDENTIFICATION</scope>
</reference>
<sequence>MGSQDQIIKNWVVVKYILKYFRILKDYVIVYSDKDPILIGYTNSDFEKCYKVYIEIRLQKPQSQSSSSPPLPTGHTSHRQLVLASPKCLFSFLSHFCFYVHAPHPPFVHLEFWEIGLRKTNCLNEPVRPPAFGDRDAISCLGLFDPATASIPFLMIGGMIPWVSYQINGPTRGLVYEVTVDYS</sequence>